<organism evidence="2 3">
    <name type="scientific">Polyporus arcularius HHB13444</name>
    <dbReference type="NCBI Taxonomy" id="1314778"/>
    <lineage>
        <taxon>Eukaryota</taxon>
        <taxon>Fungi</taxon>
        <taxon>Dikarya</taxon>
        <taxon>Basidiomycota</taxon>
        <taxon>Agaricomycotina</taxon>
        <taxon>Agaricomycetes</taxon>
        <taxon>Polyporales</taxon>
        <taxon>Polyporaceae</taxon>
        <taxon>Polyporus</taxon>
    </lineage>
</organism>
<reference evidence="2 3" key="1">
    <citation type="journal article" date="2019" name="Nat. Ecol. Evol.">
        <title>Megaphylogeny resolves global patterns of mushroom evolution.</title>
        <authorList>
            <person name="Varga T."/>
            <person name="Krizsan K."/>
            <person name="Foldi C."/>
            <person name="Dima B."/>
            <person name="Sanchez-Garcia M."/>
            <person name="Sanchez-Ramirez S."/>
            <person name="Szollosi G.J."/>
            <person name="Szarkandi J.G."/>
            <person name="Papp V."/>
            <person name="Albert L."/>
            <person name="Andreopoulos W."/>
            <person name="Angelini C."/>
            <person name="Antonin V."/>
            <person name="Barry K.W."/>
            <person name="Bougher N.L."/>
            <person name="Buchanan P."/>
            <person name="Buyck B."/>
            <person name="Bense V."/>
            <person name="Catcheside P."/>
            <person name="Chovatia M."/>
            <person name="Cooper J."/>
            <person name="Damon W."/>
            <person name="Desjardin D."/>
            <person name="Finy P."/>
            <person name="Geml J."/>
            <person name="Haridas S."/>
            <person name="Hughes K."/>
            <person name="Justo A."/>
            <person name="Karasinski D."/>
            <person name="Kautmanova I."/>
            <person name="Kiss B."/>
            <person name="Kocsube S."/>
            <person name="Kotiranta H."/>
            <person name="LaButti K.M."/>
            <person name="Lechner B.E."/>
            <person name="Liimatainen K."/>
            <person name="Lipzen A."/>
            <person name="Lukacs Z."/>
            <person name="Mihaltcheva S."/>
            <person name="Morgado L.N."/>
            <person name="Niskanen T."/>
            <person name="Noordeloos M.E."/>
            <person name="Ohm R.A."/>
            <person name="Ortiz-Santana B."/>
            <person name="Ovrebo C."/>
            <person name="Racz N."/>
            <person name="Riley R."/>
            <person name="Savchenko A."/>
            <person name="Shiryaev A."/>
            <person name="Soop K."/>
            <person name="Spirin V."/>
            <person name="Szebenyi C."/>
            <person name="Tomsovsky M."/>
            <person name="Tulloss R.E."/>
            <person name="Uehling J."/>
            <person name="Grigoriev I.V."/>
            <person name="Vagvolgyi C."/>
            <person name="Papp T."/>
            <person name="Martin F.M."/>
            <person name="Miettinen O."/>
            <person name="Hibbett D.S."/>
            <person name="Nagy L.G."/>
        </authorList>
    </citation>
    <scope>NUCLEOTIDE SEQUENCE [LARGE SCALE GENOMIC DNA]</scope>
    <source>
        <strain evidence="2 3">HHB13444</strain>
    </source>
</reference>
<name>A0A5C3PCA7_9APHY</name>
<evidence type="ECO:0000313" key="3">
    <source>
        <dbReference type="Proteomes" id="UP000308197"/>
    </source>
</evidence>
<keyword evidence="1" id="KW-1133">Transmembrane helix</keyword>
<protein>
    <submittedName>
        <fullName evidence="2">Uncharacterized protein</fullName>
    </submittedName>
</protein>
<evidence type="ECO:0000256" key="1">
    <source>
        <dbReference type="SAM" id="Phobius"/>
    </source>
</evidence>
<sequence>MTMLCLDTAIFVLTLFKMFGLGHAVGRGLLQVFFRDGAIYYAILCMACVANILTLIGTHNVDSNRGLATTLTNALSTTLVSRIFINLRDPELRIRARRLGRWTLTLPTVSAPPESNTSEAIAHLRLEGVSTT</sequence>
<dbReference type="Proteomes" id="UP000308197">
    <property type="component" value="Unassembled WGS sequence"/>
</dbReference>
<keyword evidence="1" id="KW-0812">Transmembrane</keyword>
<dbReference type="AlphaFoldDB" id="A0A5C3PCA7"/>
<proteinExistence type="predicted"/>
<evidence type="ECO:0000313" key="2">
    <source>
        <dbReference type="EMBL" id="TFK83483.1"/>
    </source>
</evidence>
<feature type="transmembrane region" description="Helical" evidence="1">
    <location>
        <begin position="38"/>
        <end position="56"/>
    </location>
</feature>
<dbReference type="InParanoid" id="A0A5C3PCA7"/>
<keyword evidence="1" id="KW-0472">Membrane</keyword>
<keyword evidence="3" id="KW-1185">Reference proteome</keyword>
<dbReference type="EMBL" id="ML211390">
    <property type="protein sequence ID" value="TFK83483.1"/>
    <property type="molecule type" value="Genomic_DNA"/>
</dbReference>
<gene>
    <name evidence="2" type="ORF">K466DRAFT_260166</name>
</gene>
<accession>A0A5C3PCA7</accession>